<dbReference type="EMBL" id="KZ613847">
    <property type="protein sequence ID" value="PMD56722.1"/>
    <property type="molecule type" value="Genomic_DNA"/>
</dbReference>
<dbReference type="OrthoDB" id="2122982at2759"/>
<name>A0A2J6T127_9HELO</name>
<evidence type="ECO:0000313" key="5">
    <source>
        <dbReference type="EMBL" id="PMD56722.1"/>
    </source>
</evidence>
<sequence>MASRSYTASSKTTDGKTSRSTGRKAPHFSSSQESEALHVYPSGSQSSKKRKVVDLTYDDEEDEEAAALAQVALAGIDTSKPKRARKKKGEESEEKRVKRFRQKPPQTYLERLERVKTQRMFLIERNRTTSEDGTHEEEVFDLAGSTGNIYQVTVSKVPKCTCPDAGKGNQCKHIIYALVNVLKVREDLAYQLAFLSTELAEIFANAPVTTLSSDEVKAQVTDTGGSRKPIEGDCPVCVMEFVESDKLDDILWCKGACGQNIHRACFEQWARSKPGQVKCVYCRTPWKGDEETIKKINKSGTVNHEGYVNVADELGISGHRDMSSYHQYWVRREFGGGYGRYNDYDGY</sequence>
<dbReference type="CDD" id="cd16494">
    <property type="entry name" value="RING-CH-C4HC3_ZSWM2"/>
    <property type="match status" value="1"/>
</dbReference>
<keyword evidence="1" id="KW-0479">Metal-binding</keyword>
<feature type="compositionally biased region" description="Polar residues" evidence="2">
    <location>
        <begin position="1"/>
        <end position="12"/>
    </location>
</feature>
<keyword evidence="1" id="KW-0862">Zinc</keyword>
<dbReference type="Proteomes" id="UP000235371">
    <property type="component" value="Unassembled WGS sequence"/>
</dbReference>
<dbReference type="PROSITE" id="PS50089">
    <property type="entry name" value="ZF_RING_2"/>
    <property type="match status" value="1"/>
</dbReference>
<feature type="domain" description="SWIM-type" evidence="4">
    <location>
        <begin position="150"/>
        <end position="182"/>
    </location>
</feature>
<evidence type="ECO:0000259" key="4">
    <source>
        <dbReference type="PROSITE" id="PS50966"/>
    </source>
</evidence>
<dbReference type="GO" id="GO:0008270">
    <property type="term" value="F:zinc ion binding"/>
    <property type="evidence" value="ECO:0007669"/>
    <property type="project" value="UniProtKB-KW"/>
</dbReference>
<dbReference type="GeneID" id="36591502"/>
<dbReference type="Pfam" id="PF04434">
    <property type="entry name" value="SWIM"/>
    <property type="match status" value="1"/>
</dbReference>
<feature type="region of interest" description="Disordered" evidence="2">
    <location>
        <begin position="1"/>
        <end position="61"/>
    </location>
</feature>
<evidence type="ECO:0000313" key="6">
    <source>
        <dbReference type="Proteomes" id="UP000235371"/>
    </source>
</evidence>
<feature type="region of interest" description="Disordered" evidence="2">
    <location>
        <begin position="79"/>
        <end position="100"/>
    </location>
</feature>
<proteinExistence type="predicted"/>
<dbReference type="InterPro" id="IPR001841">
    <property type="entry name" value="Znf_RING"/>
</dbReference>
<keyword evidence="6" id="KW-1185">Reference proteome</keyword>
<keyword evidence="1" id="KW-0863">Zinc-finger</keyword>
<dbReference type="GO" id="GO:0061630">
    <property type="term" value="F:ubiquitin protein ligase activity"/>
    <property type="evidence" value="ECO:0007669"/>
    <property type="project" value="InterPro"/>
</dbReference>
<gene>
    <name evidence="5" type="ORF">K444DRAFT_631891</name>
</gene>
<dbReference type="PROSITE" id="PS50966">
    <property type="entry name" value="ZF_SWIM"/>
    <property type="match status" value="1"/>
</dbReference>
<dbReference type="InParanoid" id="A0A2J6T127"/>
<dbReference type="Gene3D" id="3.30.40.10">
    <property type="entry name" value="Zinc/RING finger domain, C3HC4 (zinc finger)"/>
    <property type="match status" value="1"/>
</dbReference>
<accession>A0A2J6T127</accession>
<evidence type="ECO:0000256" key="2">
    <source>
        <dbReference type="SAM" id="MobiDB-lite"/>
    </source>
</evidence>
<dbReference type="InterPro" id="IPR007527">
    <property type="entry name" value="Znf_SWIM"/>
</dbReference>
<dbReference type="AlphaFoldDB" id="A0A2J6T127"/>
<dbReference type="RefSeq" id="XP_024733626.1">
    <property type="nucleotide sequence ID" value="XM_024883425.1"/>
</dbReference>
<evidence type="ECO:0000259" key="3">
    <source>
        <dbReference type="PROSITE" id="PS50089"/>
    </source>
</evidence>
<dbReference type="InterPro" id="IPR039903">
    <property type="entry name" value="Zswim2"/>
</dbReference>
<reference evidence="5 6" key="1">
    <citation type="submission" date="2016-04" db="EMBL/GenBank/DDBJ databases">
        <title>A degradative enzymes factory behind the ericoid mycorrhizal symbiosis.</title>
        <authorList>
            <consortium name="DOE Joint Genome Institute"/>
            <person name="Martino E."/>
            <person name="Morin E."/>
            <person name="Grelet G."/>
            <person name="Kuo A."/>
            <person name="Kohler A."/>
            <person name="Daghino S."/>
            <person name="Barry K."/>
            <person name="Choi C."/>
            <person name="Cichocki N."/>
            <person name="Clum A."/>
            <person name="Copeland A."/>
            <person name="Hainaut M."/>
            <person name="Haridas S."/>
            <person name="Labutti K."/>
            <person name="Lindquist E."/>
            <person name="Lipzen A."/>
            <person name="Khouja H.-R."/>
            <person name="Murat C."/>
            <person name="Ohm R."/>
            <person name="Olson A."/>
            <person name="Spatafora J."/>
            <person name="Veneault-Fourrey C."/>
            <person name="Henrissat B."/>
            <person name="Grigoriev I."/>
            <person name="Martin F."/>
            <person name="Perotto S."/>
        </authorList>
    </citation>
    <scope>NUCLEOTIDE SEQUENCE [LARGE SCALE GENOMIC DNA]</scope>
    <source>
        <strain evidence="5 6">E</strain>
    </source>
</reference>
<dbReference type="PANTHER" id="PTHR21540">
    <property type="entry name" value="RING FINGER AND SWIM DOMAIN-CONTAINING PROTEIN 2"/>
    <property type="match status" value="1"/>
</dbReference>
<protein>
    <submittedName>
        <fullName evidence="5">Uncharacterized protein</fullName>
    </submittedName>
</protein>
<dbReference type="SUPFAM" id="SSF57850">
    <property type="entry name" value="RING/U-box"/>
    <property type="match status" value="1"/>
</dbReference>
<organism evidence="5 6">
    <name type="scientific">Hyaloscypha bicolor E</name>
    <dbReference type="NCBI Taxonomy" id="1095630"/>
    <lineage>
        <taxon>Eukaryota</taxon>
        <taxon>Fungi</taxon>
        <taxon>Dikarya</taxon>
        <taxon>Ascomycota</taxon>
        <taxon>Pezizomycotina</taxon>
        <taxon>Leotiomycetes</taxon>
        <taxon>Helotiales</taxon>
        <taxon>Hyaloscyphaceae</taxon>
        <taxon>Hyaloscypha</taxon>
        <taxon>Hyaloscypha bicolor</taxon>
    </lineage>
</organism>
<dbReference type="PANTHER" id="PTHR21540:SF0">
    <property type="entry name" value="PHD FAMILY PROTEIN"/>
    <property type="match status" value="1"/>
</dbReference>
<evidence type="ECO:0000256" key="1">
    <source>
        <dbReference type="PROSITE-ProRule" id="PRU00175"/>
    </source>
</evidence>
<dbReference type="InterPro" id="IPR013083">
    <property type="entry name" value="Znf_RING/FYVE/PHD"/>
</dbReference>
<dbReference type="STRING" id="1095630.A0A2J6T127"/>
<feature type="domain" description="RING-type" evidence="3">
    <location>
        <begin position="234"/>
        <end position="283"/>
    </location>
</feature>